<reference evidence="2 3" key="1">
    <citation type="submission" date="2015-09" db="EMBL/GenBank/DDBJ databases">
        <title>Genome sequence of ICMP 13104.</title>
        <authorList>
            <person name="Visnovsky S."/>
            <person name="Lu A."/>
            <person name="Panda P."/>
            <person name="Pitman A."/>
        </authorList>
    </citation>
    <scope>NUCLEOTIDE SEQUENCE [LARGE SCALE GENOMIC DNA]</scope>
    <source>
        <strain evidence="2 3">ICMP 13104</strain>
    </source>
</reference>
<keyword evidence="1" id="KW-1133">Transmembrane helix</keyword>
<evidence type="ECO:0000313" key="2">
    <source>
        <dbReference type="EMBL" id="KTB58044.1"/>
    </source>
</evidence>
<feature type="transmembrane region" description="Helical" evidence="1">
    <location>
        <begin position="6"/>
        <end position="27"/>
    </location>
</feature>
<dbReference type="AlphaFoldDB" id="A0A0W0HB58"/>
<keyword evidence="3" id="KW-1185">Reference proteome</keyword>
<protein>
    <submittedName>
        <fullName evidence="2">Uncharacterized protein</fullName>
    </submittedName>
</protein>
<evidence type="ECO:0000256" key="1">
    <source>
        <dbReference type="SAM" id="Phobius"/>
    </source>
</evidence>
<dbReference type="EMBL" id="LKEJ01000157">
    <property type="protein sequence ID" value="KTB58044.1"/>
    <property type="molecule type" value="Genomic_DNA"/>
</dbReference>
<keyword evidence="1" id="KW-0472">Membrane</keyword>
<organism evidence="2 3">
    <name type="scientific">Pseudomonas viridiflava ICMP 13104</name>
    <dbReference type="NCBI Taxonomy" id="1198305"/>
    <lineage>
        <taxon>Bacteria</taxon>
        <taxon>Pseudomonadati</taxon>
        <taxon>Pseudomonadota</taxon>
        <taxon>Gammaproteobacteria</taxon>
        <taxon>Pseudomonadales</taxon>
        <taxon>Pseudomonadaceae</taxon>
        <taxon>Pseudomonas</taxon>
    </lineage>
</organism>
<keyword evidence="1" id="KW-0812">Transmembrane</keyword>
<comment type="caution">
    <text evidence="2">The sequence shown here is derived from an EMBL/GenBank/DDBJ whole genome shotgun (WGS) entry which is preliminary data.</text>
</comment>
<evidence type="ECO:0000313" key="3">
    <source>
        <dbReference type="Proteomes" id="UP000053048"/>
    </source>
</evidence>
<dbReference type="Proteomes" id="UP000053048">
    <property type="component" value="Unassembled WGS sequence"/>
</dbReference>
<sequence>MTPLMITLMVVAGIALLIAIGYLNHVAENGKLEKARTKVELSDRLRRCSEITEVFPGQLMSPALKLLLARLELNVVQRMLNMEKGNAQLKHRIGELEEQIAKGEGIEITNPVTPIQTEAKAKDVRFLLEALHGQVTRAIQTEAKAKDVRFLLEALHGQVTRAAHDGFLQTSEAKHWIREIRTILVNLHIEFFNNLGQTALSQDQPGQARLAFERGVQYLRNQPDPVTYQQQLLAMEKQLARANSVVLTNTAPTEDDDNALTEGLKQDDTESEWKKKVIYD</sequence>
<name>A0A0W0HB58_PSEVI</name>
<gene>
    <name evidence="2" type="ORF">AO067_08865</name>
</gene>
<accession>A0A0W0HB58</accession>
<proteinExistence type="predicted"/>